<keyword evidence="4" id="KW-1185">Reference proteome</keyword>
<dbReference type="SMART" id="SM00728">
    <property type="entry name" value="ChW"/>
    <property type="match status" value="3"/>
</dbReference>
<dbReference type="InterPro" id="IPR006626">
    <property type="entry name" value="PbH1"/>
</dbReference>
<protein>
    <submittedName>
        <fullName evidence="3">InlB B-repeat-containing protein</fullName>
    </submittedName>
</protein>
<sequence>MKKKFKSFCIFTAAVILFTVCFPVNVKAQENSIHNMEDREVKRPSDEDDGERRLWCSEQFQEMVNGLLEREDLKEILETTDEETRAAFLDGLSEAELYQMIILYRYSIVEEAARGGQISQDKDSLDKKKGKKREIDENLAFYLELIKRLHAIQKNKNIEGQQEHCEQADGEDGKIKEKEIEGENQTEQNAEENAAENEATSNVYGENSQPDHELAGSSPSDDKDSKSEASGNEKMGSGQEDTEGETPRDEYKGREETKWKQTEGSDSENEYAKMQQAEDGQKEDSWKENAFHIFKKVILNPKQEELKEISGVEIADILDFDDFIESRNRNSAYDLTELVRLLEELDHAEETKVQQVFDETLCFLYAIYGIDKNNAEDEADETAVVKSMRGNVIPVLGAAAGAGVTYRASCQTTGWQAWNSNGGSVGTAGSQKRMEALQIKITGDANLGITYESHVQSKGWMGWVSNGATTGTTGQSLRMEALRMKLIGQNAGSYDLYYRAYCESYGWLGWAKNGQSAGTVNISKRIEALQIVVTGKGAAAPGAVGGALKTNAVARVGSKYYTTFNSAFDGMPNGGTLYVIRNCEATHIVTTKSYSLYPEEQNVKVSFRETHMEPAGIICTPEGKTATWTLGGNEGFTLTMDACRKGGSGVLSTYGGTVNLKNGVRLINAWGNGVWNAYGTTNVYDGAWITGNGSNGIATMGNINIYGGKIYGNNYDGVRAEKTIRLSGGEIYNNRKSGVHVGEGDSTFIMTGGTIHDNESGVENIDGKANIQINAGNIYSNKLDGINIKGRQMTISGSVIIHNNGSAGVVVNGGTVSVTGGKIYSNSAGGIVNKSTLNVSGGEIYSNAATNGGGILNSGIFTKSGGSVTGNRASNAGGGICILPGGKLNLSGGTLKNNTAKTGKGIYHNGIAMNMSGNGMVSAENDVFLCAGKFISVTGRLNAQCAAMLTLNTYGNGRKTAENLCDNKMGSACYQKFGLTPNGGYCLRPGDYQISQSKAADKDVVLSTKYPIQFQKNYDGNVQSMPSNSEKYWYEAIRLATAVPSAPYLKFRGWSENVDVEKGEYQPGSELNASINRKVTLYAVWATKVKVNYIGNRNVPGEERSEYVTLKNCMANNGYTIRKNSEFTKYVGKDAVFAGWNTKPDESAKSVRFPDTQSCRLSFEQLLALAAEQQGKDYSSEALVQGVNLYASWDAFPVITSNRELEFYEGTEVTKEMLLQNMEAHDQEDGILTQDIEIRQIEYADGRIVDGEKKKGIIEQWKGDMPDDYHLDTWFMQMAEEDSPVVHKITYHVTDSFGNETSYIRNVSVKYNEFPVIQAEDRYFTLEEAKNGTITAKKLLTDAVKEERIKVSDREDDELYPGKLQEKIELLDFQEEDFQSFEESGYLVITYAVKDSMGPDGEGKETFSQCAIHVVEDGEVVEPEDPRYVRFINQTYYEKNQGGRDDQSGGLHSNSRWYQDPEYKAVIEASLLGEKDPEETWIFSREDVENVKKYIKEHGIGNSQQENAISDFLVRFSEMRIS</sequence>
<dbReference type="Proteomes" id="UP000723714">
    <property type="component" value="Unassembled WGS sequence"/>
</dbReference>
<accession>A0ABS6D720</accession>
<evidence type="ECO:0000256" key="1">
    <source>
        <dbReference type="SAM" id="MobiDB-lite"/>
    </source>
</evidence>
<keyword evidence="2" id="KW-0732">Signal</keyword>
<dbReference type="InterPro" id="IPR006637">
    <property type="entry name" value="ChW"/>
</dbReference>
<dbReference type="RefSeq" id="WP_216243781.1">
    <property type="nucleotide sequence ID" value="NZ_JABACJ020000018.1"/>
</dbReference>
<evidence type="ECO:0000313" key="4">
    <source>
        <dbReference type="Proteomes" id="UP000723714"/>
    </source>
</evidence>
<reference evidence="3 4" key="1">
    <citation type="submission" date="2021-06" db="EMBL/GenBank/DDBJ databases">
        <title>Faecalicatena sp. nov. isolated from porcine feces.</title>
        <authorList>
            <person name="Oh B.S."/>
            <person name="Lee J.H."/>
        </authorList>
    </citation>
    <scope>NUCLEOTIDE SEQUENCE [LARGE SCALE GENOMIC DNA]</scope>
    <source>
        <strain evidence="3 4">AGMB00832</strain>
    </source>
</reference>
<name>A0ABS6D720_9FIRM</name>
<feature type="signal peptide" evidence="2">
    <location>
        <begin position="1"/>
        <end position="28"/>
    </location>
</feature>
<feature type="compositionally biased region" description="Basic and acidic residues" evidence="1">
    <location>
        <begin position="245"/>
        <end position="263"/>
    </location>
</feature>
<gene>
    <name evidence="3" type="ORF">HGO97_016410</name>
</gene>
<organism evidence="3 4">
    <name type="scientific">Faecalicatena faecalis</name>
    <dbReference type="NCBI Taxonomy" id="2726362"/>
    <lineage>
        <taxon>Bacteria</taxon>
        <taxon>Bacillati</taxon>
        <taxon>Bacillota</taxon>
        <taxon>Clostridia</taxon>
        <taxon>Lachnospirales</taxon>
        <taxon>Lachnospiraceae</taxon>
        <taxon>Faecalicatena</taxon>
    </lineage>
</organism>
<feature type="compositionally biased region" description="Acidic residues" evidence="1">
    <location>
        <begin position="182"/>
        <end position="195"/>
    </location>
</feature>
<feature type="region of interest" description="Disordered" evidence="1">
    <location>
        <begin position="182"/>
        <end position="284"/>
    </location>
</feature>
<dbReference type="SMART" id="SM00710">
    <property type="entry name" value="PbH1"/>
    <property type="match status" value="7"/>
</dbReference>
<evidence type="ECO:0000313" key="3">
    <source>
        <dbReference type="EMBL" id="MBU3877389.1"/>
    </source>
</evidence>
<dbReference type="Pfam" id="PF07538">
    <property type="entry name" value="ChW"/>
    <property type="match status" value="3"/>
</dbReference>
<dbReference type="EMBL" id="JABACJ020000018">
    <property type="protein sequence ID" value="MBU3877389.1"/>
    <property type="molecule type" value="Genomic_DNA"/>
</dbReference>
<evidence type="ECO:0000256" key="2">
    <source>
        <dbReference type="SAM" id="SignalP"/>
    </source>
</evidence>
<comment type="caution">
    <text evidence="3">The sequence shown here is derived from an EMBL/GenBank/DDBJ whole genome shotgun (WGS) entry which is preliminary data.</text>
</comment>
<proteinExistence type="predicted"/>
<feature type="chain" id="PRO_5046189585" evidence="2">
    <location>
        <begin position="29"/>
        <end position="1522"/>
    </location>
</feature>
<feature type="compositionally biased region" description="Basic and acidic residues" evidence="1">
    <location>
        <begin position="209"/>
        <end position="227"/>
    </location>
</feature>